<proteinExistence type="predicted"/>
<dbReference type="AlphaFoldDB" id="A0A9E6XVP0"/>
<name>A0A9E6XVP0_9ACTN</name>
<keyword evidence="4" id="KW-1133">Transmembrane helix</keyword>
<evidence type="ECO:0000313" key="5">
    <source>
        <dbReference type="EMBL" id="UGS34626.1"/>
    </source>
</evidence>
<feature type="compositionally biased region" description="Polar residues" evidence="3">
    <location>
        <begin position="186"/>
        <end position="206"/>
    </location>
</feature>
<sequence length="510" mass="54636">MDPNDDDSLVEKLLRLLRKRWLIVLQAMIVIPLAALLFSLTQEKQWTATSTLLVQPARQNSGSVDLTRQAATQAKLVGLPVVAARTAQRLGDGWTQAKVEAAVSVSASTDTNLINVNATTAPPEAAQKVANAYATSFIDLQDASNAADVRRRLDAYDAYFRSLPASQRTGDRAARLQRQLDALRISSTLNGDNQSPTAEMSQPAQLPSSPSSPKVVRNVILALLLGGVVGVSLAALRERLDRDISSVDELERISGLPILARIPRARGLDRRLRRSGSAEVLRSGAEAEAFRALRASLRYFNIGGNLRSLLVVSPEAEDGKSTVAACLATTLAQRGDRVILVEADLHKHTGEGRSRGAGMSPAAAVGAGDEHADGVTTVLAGGDLDDALLAVPLGDGDGPQRELIVLPSGPTPPNPSELLESGRMHDLMMELERRCDIVVYDTPALTAVSDALALLPDTAGVIVVGRLHHTSRDTIRELLKQLSLLRAHVLGVVANCSELPKRRGYDYYRT</sequence>
<dbReference type="SUPFAM" id="SSF52540">
    <property type="entry name" value="P-loop containing nucleoside triphosphate hydrolases"/>
    <property type="match status" value="1"/>
</dbReference>
<dbReference type="GO" id="GO:0004713">
    <property type="term" value="F:protein tyrosine kinase activity"/>
    <property type="evidence" value="ECO:0007669"/>
    <property type="project" value="TreeGrafter"/>
</dbReference>
<evidence type="ECO:0000256" key="4">
    <source>
        <dbReference type="SAM" id="Phobius"/>
    </source>
</evidence>
<gene>
    <name evidence="5" type="ORF">DSM104329_01005</name>
</gene>
<keyword evidence="4" id="KW-0812">Transmembrane</keyword>
<dbReference type="PANTHER" id="PTHR32309:SF13">
    <property type="entry name" value="FERRIC ENTEROBACTIN TRANSPORT PROTEIN FEPE"/>
    <property type="match status" value="1"/>
</dbReference>
<feature type="transmembrane region" description="Helical" evidence="4">
    <location>
        <begin position="21"/>
        <end position="40"/>
    </location>
</feature>
<dbReference type="InterPro" id="IPR005702">
    <property type="entry name" value="Wzc-like_C"/>
</dbReference>
<dbReference type="RefSeq" id="WP_259314290.1">
    <property type="nucleotide sequence ID" value="NZ_CP087164.1"/>
</dbReference>
<feature type="region of interest" description="Disordered" evidence="3">
    <location>
        <begin position="186"/>
        <end position="211"/>
    </location>
</feature>
<evidence type="ECO:0000313" key="6">
    <source>
        <dbReference type="Proteomes" id="UP001162834"/>
    </source>
</evidence>
<dbReference type="InterPro" id="IPR027417">
    <property type="entry name" value="P-loop_NTPase"/>
</dbReference>
<evidence type="ECO:0000256" key="1">
    <source>
        <dbReference type="ARBA" id="ARBA00022741"/>
    </source>
</evidence>
<dbReference type="EMBL" id="CP087164">
    <property type="protein sequence ID" value="UGS34626.1"/>
    <property type="molecule type" value="Genomic_DNA"/>
</dbReference>
<evidence type="ECO:0000256" key="2">
    <source>
        <dbReference type="ARBA" id="ARBA00022840"/>
    </source>
</evidence>
<evidence type="ECO:0000256" key="3">
    <source>
        <dbReference type="SAM" id="MobiDB-lite"/>
    </source>
</evidence>
<dbReference type="PANTHER" id="PTHR32309">
    <property type="entry name" value="TYROSINE-PROTEIN KINASE"/>
    <property type="match status" value="1"/>
</dbReference>
<keyword evidence="6" id="KW-1185">Reference proteome</keyword>
<dbReference type="InterPro" id="IPR050445">
    <property type="entry name" value="Bact_polysacc_biosynth/exp"/>
</dbReference>
<keyword evidence="4" id="KW-0472">Membrane</keyword>
<dbReference type="CDD" id="cd05387">
    <property type="entry name" value="BY-kinase"/>
    <property type="match status" value="1"/>
</dbReference>
<keyword evidence="1" id="KW-0547">Nucleotide-binding</keyword>
<dbReference type="KEGG" id="sbae:DSM104329_01005"/>
<accession>A0A9E6XVP0</accession>
<reference evidence="5" key="1">
    <citation type="journal article" date="2022" name="Int. J. Syst. Evol. Microbiol.">
        <title>Pseudomonas aegrilactucae sp. nov. and Pseudomonas morbosilactucae sp. nov., pathogens causing bacterial rot of lettuce in Japan.</title>
        <authorList>
            <person name="Sawada H."/>
            <person name="Fujikawa T."/>
            <person name="Satou M."/>
        </authorList>
    </citation>
    <scope>NUCLEOTIDE SEQUENCE</scope>
    <source>
        <strain evidence="5">0166_1</strain>
    </source>
</reference>
<dbReference type="Gene3D" id="3.40.50.300">
    <property type="entry name" value="P-loop containing nucleotide triphosphate hydrolases"/>
    <property type="match status" value="1"/>
</dbReference>
<dbReference type="Proteomes" id="UP001162834">
    <property type="component" value="Chromosome"/>
</dbReference>
<protein>
    <submittedName>
        <fullName evidence="5">Uncharacterized protein</fullName>
    </submittedName>
</protein>
<organism evidence="5 6">
    <name type="scientific">Capillimicrobium parvum</name>
    <dbReference type="NCBI Taxonomy" id="2884022"/>
    <lineage>
        <taxon>Bacteria</taxon>
        <taxon>Bacillati</taxon>
        <taxon>Actinomycetota</taxon>
        <taxon>Thermoleophilia</taxon>
        <taxon>Solirubrobacterales</taxon>
        <taxon>Capillimicrobiaceae</taxon>
        <taxon>Capillimicrobium</taxon>
    </lineage>
</organism>
<keyword evidence="2" id="KW-0067">ATP-binding</keyword>
<dbReference type="GO" id="GO:0005886">
    <property type="term" value="C:plasma membrane"/>
    <property type="evidence" value="ECO:0007669"/>
    <property type="project" value="TreeGrafter"/>
</dbReference>